<reference evidence="2 3" key="1">
    <citation type="submission" date="2023-07" db="EMBL/GenBank/DDBJ databases">
        <title>Novel species in genus Planococcus.</title>
        <authorList>
            <person name="Ning S."/>
        </authorList>
    </citation>
    <scope>NUCLEOTIDE SEQUENCE [LARGE SCALE GENOMIC DNA]</scope>
    <source>
        <strain evidence="2 3">N017</strain>
    </source>
</reference>
<feature type="transmembrane region" description="Helical" evidence="1">
    <location>
        <begin position="36"/>
        <end position="56"/>
    </location>
</feature>
<protein>
    <submittedName>
        <fullName evidence="2">DUF2809 domain-containing protein</fullName>
    </submittedName>
</protein>
<dbReference type="InterPro" id="IPR021257">
    <property type="entry name" value="DUF2809"/>
</dbReference>
<dbReference type="EMBL" id="JAUJWU010000005">
    <property type="protein sequence ID" value="MDN7247019.1"/>
    <property type="molecule type" value="Genomic_DNA"/>
</dbReference>
<evidence type="ECO:0000313" key="3">
    <source>
        <dbReference type="Proteomes" id="UP001172142"/>
    </source>
</evidence>
<keyword evidence="1" id="KW-0812">Transmembrane</keyword>
<evidence type="ECO:0000256" key="1">
    <source>
        <dbReference type="SAM" id="Phobius"/>
    </source>
</evidence>
<dbReference type="Pfam" id="PF10990">
    <property type="entry name" value="DUF2809"/>
    <property type="match status" value="1"/>
</dbReference>
<accession>A0ABT8NGK1</accession>
<organism evidence="2 3">
    <name type="scientific">Planococcus shenhongbingii</name>
    <dbReference type="NCBI Taxonomy" id="3058398"/>
    <lineage>
        <taxon>Bacteria</taxon>
        <taxon>Bacillati</taxon>
        <taxon>Bacillota</taxon>
        <taxon>Bacilli</taxon>
        <taxon>Bacillales</taxon>
        <taxon>Caryophanaceae</taxon>
        <taxon>Planococcus</taxon>
    </lineage>
</organism>
<keyword evidence="1" id="KW-1133">Transmembrane helix</keyword>
<name>A0ABT8NGK1_9BACL</name>
<feature type="transmembrane region" description="Helical" evidence="1">
    <location>
        <begin position="12"/>
        <end position="30"/>
    </location>
</feature>
<keyword evidence="3" id="KW-1185">Reference proteome</keyword>
<keyword evidence="1" id="KW-0472">Membrane</keyword>
<dbReference type="RefSeq" id="WP_301857347.1">
    <property type="nucleotide sequence ID" value="NZ_JAUJWU010000005.1"/>
</dbReference>
<evidence type="ECO:0000313" key="2">
    <source>
        <dbReference type="EMBL" id="MDN7247019.1"/>
    </source>
</evidence>
<feature type="transmembrane region" description="Helical" evidence="1">
    <location>
        <begin position="68"/>
        <end position="89"/>
    </location>
</feature>
<proteinExistence type="predicted"/>
<dbReference type="Proteomes" id="UP001172142">
    <property type="component" value="Unassembled WGS sequence"/>
</dbReference>
<gene>
    <name evidence="2" type="ORF">QWY13_16180</name>
</gene>
<sequence>MSLPIIHRTYCLRIFYLCAVVICIFFGLASRTFDNLLPSFITFHAGDALWAMMVYFGCRLLLVDKKIFSALCCAIIFCYGIELSQLFQAEWVNELRGTLFGALILGHGFLFVDFIRYTIGIFIAAFVDKTAITFLFSYLKSRISE</sequence>
<comment type="caution">
    <text evidence="2">The sequence shown here is derived from an EMBL/GenBank/DDBJ whole genome shotgun (WGS) entry which is preliminary data.</text>
</comment>